<evidence type="ECO:0000256" key="3">
    <source>
        <dbReference type="SAM" id="SignalP"/>
    </source>
</evidence>
<dbReference type="SUPFAM" id="SSF56436">
    <property type="entry name" value="C-type lectin-like"/>
    <property type="match status" value="1"/>
</dbReference>
<keyword evidence="2" id="KW-0812">Transmembrane</keyword>
<evidence type="ECO:0000259" key="4">
    <source>
        <dbReference type="PROSITE" id="PS50041"/>
    </source>
</evidence>
<organism evidence="5 6">
    <name type="scientific">Hydra vulgaris</name>
    <name type="common">Hydra</name>
    <name type="synonym">Hydra attenuata</name>
    <dbReference type="NCBI Taxonomy" id="6087"/>
    <lineage>
        <taxon>Eukaryota</taxon>
        <taxon>Metazoa</taxon>
        <taxon>Cnidaria</taxon>
        <taxon>Hydrozoa</taxon>
        <taxon>Hydroidolina</taxon>
        <taxon>Anthoathecata</taxon>
        <taxon>Aplanulata</taxon>
        <taxon>Hydridae</taxon>
        <taxon>Hydra</taxon>
    </lineage>
</organism>
<dbReference type="GeneID" id="101238945"/>
<dbReference type="PROSITE" id="PS50041">
    <property type="entry name" value="C_TYPE_LECTIN_2"/>
    <property type="match status" value="1"/>
</dbReference>
<keyword evidence="1" id="KW-1015">Disulfide bond</keyword>
<evidence type="ECO:0000313" key="5">
    <source>
        <dbReference type="Proteomes" id="UP001652625"/>
    </source>
</evidence>
<keyword evidence="2" id="KW-0472">Membrane</keyword>
<gene>
    <name evidence="6" type="primary">LOC101238945</name>
</gene>
<dbReference type="InterPro" id="IPR001304">
    <property type="entry name" value="C-type_lectin-like"/>
</dbReference>
<keyword evidence="2" id="KW-1133">Transmembrane helix</keyword>
<dbReference type="InterPro" id="IPR050111">
    <property type="entry name" value="C-type_lectin/snaclec_domain"/>
</dbReference>
<keyword evidence="5" id="KW-1185">Reference proteome</keyword>
<dbReference type="Proteomes" id="UP001652625">
    <property type="component" value="Chromosome 02"/>
</dbReference>
<reference evidence="6" key="2">
    <citation type="submission" date="2025-08" db="UniProtKB">
        <authorList>
            <consortium name="RefSeq"/>
        </authorList>
    </citation>
    <scope>IDENTIFICATION</scope>
</reference>
<feature type="chain" id="PRO_5045036440" evidence="3">
    <location>
        <begin position="26"/>
        <end position="210"/>
    </location>
</feature>
<dbReference type="InterPro" id="IPR016186">
    <property type="entry name" value="C-type_lectin-like/link_sf"/>
</dbReference>
<evidence type="ECO:0000256" key="2">
    <source>
        <dbReference type="SAM" id="Phobius"/>
    </source>
</evidence>
<keyword evidence="3" id="KW-0732">Signal</keyword>
<proteinExistence type="predicted"/>
<sequence length="210" mass="24638">MMTMHNKKTFLKVLFLSSQFYCFLGQIFNDSDKSKKDCNGWHKFRKSCYKYYYFSEYFDSAQATCYDNNAHLVSILDTRENNFVIDLISSKFAGSVSWIGLRNFSFTFEWIDKQNITFSNLTVYGEGKCVMIDASKVWKSTVCDVKLPFVCKRGSLDLMSDNFDFAVIISLVCISAIIVFVLYAFCKINRPIWFYQIYAKFRQLFCCMFT</sequence>
<dbReference type="InterPro" id="IPR018378">
    <property type="entry name" value="C-type_lectin_CS"/>
</dbReference>
<evidence type="ECO:0000313" key="6">
    <source>
        <dbReference type="RefSeq" id="XP_065647921.1"/>
    </source>
</evidence>
<feature type="domain" description="C-type lectin" evidence="4">
    <location>
        <begin position="44"/>
        <end position="152"/>
    </location>
</feature>
<dbReference type="RefSeq" id="XP_065647921.1">
    <property type="nucleotide sequence ID" value="XM_065791849.1"/>
</dbReference>
<feature type="signal peptide" evidence="3">
    <location>
        <begin position="1"/>
        <end position="25"/>
    </location>
</feature>
<protein>
    <submittedName>
        <fullName evidence="6">Snaclec coagulation factor X-activating enzyme light chain 1 isoform X2</fullName>
    </submittedName>
</protein>
<reference evidence="5" key="1">
    <citation type="submission" date="2025-05" db="UniProtKB">
        <authorList>
            <consortium name="RefSeq"/>
        </authorList>
    </citation>
    <scope>NUCLEOTIDE SEQUENCE [LARGE SCALE GENOMIC DNA]</scope>
</reference>
<dbReference type="Pfam" id="PF00059">
    <property type="entry name" value="Lectin_C"/>
    <property type="match status" value="1"/>
</dbReference>
<dbReference type="Gene3D" id="3.10.100.10">
    <property type="entry name" value="Mannose-Binding Protein A, subunit A"/>
    <property type="match status" value="1"/>
</dbReference>
<dbReference type="SMART" id="SM00034">
    <property type="entry name" value="CLECT"/>
    <property type="match status" value="1"/>
</dbReference>
<evidence type="ECO:0000256" key="1">
    <source>
        <dbReference type="ARBA" id="ARBA00023157"/>
    </source>
</evidence>
<feature type="transmembrane region" description="Helical" evidence="2">
    <location>
        <begin position="165"/>
        <end position="186"/>
    </location>
</feature>
<name>A0ABM4BG17_HYDVU</name>
<dbReference type="PANTHER" id="PTHR22803">
    <property type="entry name" value="MANNOSE, PHOSPHOLIPASE, LECTIN RECEPTOR RELATED"/>
    <property type="match status" value="1"/>
</dbReference>
<dbReference type="InterPro" id="IPR016187">
    <property type="entry name" value="CTDL_fold"/>
</dbReference>
<dbReference type="CDD" id="cd00037">
    <property type="entry name" value="CLECT"/>
    <property type="match status" value="1"/>
</dbReference>
<accession>A0ABM4BG17</accession>
<dbReference type="PROSITE" id="PS00615">
    <property type="entry name" value="C_TYPE_LECTIN_1"/>
    <property type="match status" value="1"/>
</dbReference>